<proteinExistence type="predicted"/>
<protein>
    <submittedName>
        <fullName evidence="1">Uncharacterized protein</fullName>
    </submittedName>
</protein>
<evidence type="ECO:0000313" key="1">
    <source>
        <dbReference type="EMBL" id="MEI6003430.1"/>
    </source>
</evidence>
<evidence type="ECO:0000313" key="2">
    <source>
        <dbReference type="Proteomes" id="UP001386437"/>
    </source>
</evidence>
<organism evidence="1 2">
    <name type="scientific">Paraburkholderia bengalensis</name>
    <dbReference type="NCBI Taxonomy" id="2747562"/>
    <lineage>
        <taxon>Bacteria</taxon>
        <taxon>Pseudomonadati</taxon>
        <taxon>Pseudomonadota</taxon>
        <taxon>Betaproteobacteria</taxon>
        <taxon>Burkholderiales</taxon>
        <taxon>Burkholderiaceae</taxon>
        <taxon>Paraburkholderia</taxon>
    </lineage>
</organism>
<dbReference type="Proteomes" id="UP001386437">
    <property type="component" value="Unassembled WGS sequence"/>
</dbReference>
<gene>
    <name evidence="1" type="ORF">H3V53_42095</name>
</gene>
<name>A0ABU8J648_9BURK</name>
<sequence length="179" mass="20336">MHETESSQTDSKLAREALIRRAREIDAANRKPNARTASLYGRIAALLERGIKEARAKHIVVQGLIDQARHAAAQECAAAPERFPYHVLTQLADTLETDFRNRMRVVVAARARPYGNWGTDDEIRLVEHMAQCKDAPQVLQRYLHALQRRTDFAGLDVEAIRQRARRLLRDLECATSGRD</sequence>
<dbReference type="EMBL" id="JACFYJ010000213">
    <property type="protein sequence ID" value="MEI6003430.1"/>
    <property type="molecule type" value="Genomic_DNA"/>
</dbReference>
<accession>A0ABU8J648</accession>
<comment type="caution">
    <text evidence="1">The sequence shown here is derived from an EMBL/GenBank/DDBJ whole genome shotgun (WGS) entry which is preliminary data.</text>
</comment>
<reference evidence="1 2" key="1">
    <citation type="journal article" date="2022" name="Arch. Microbiol.">
        <title>Paraburkholderia bengalensis sp. nov. isolated from roots of Oryza sativa, IR64.</title>
        <authorList>
            <person name="Nag P."/>
            <person name="Mondal N."/>
            <person name="Sarkar J."/>
            <person name="Das S."/>
        </authorList>
    </citation>
    <scope>NUCLEOTIDE SEQUENCE [LARGE SCALE GENOMIC DNA]</scope>
    <source>
        <strain evidence="1 2">IR64_4_BI</strain>
    </source>
</reference>
<keyword evidence="2" id="KW-1185">Reference proteome</keyword>